<evidence type="ECO:0000256" key="9">
    <source>
        <dbReference type="RuleBase" id="RU000688"/>
    </source>
</evidence>
<keyword evidence="5 10" id="KW-0472">Membrane</keyword>
<keyword evidence="8 9" id="KW-0807">Transducer</keyword>
<accession>A0ABR3MA58</accession>
<evidence type="ECO:0000256" key="5">
    <source>
        <dbReference type="ARBA" id="ARBA00023136"/>
    </source>
</evidence>
<gene>
    <name evidence="13" type="ORF">QQF64_007268</name>
</gene>
<dbReference type="Proteomes" id="UP001558613">
    <property type="component" value="Unassembled WGS sequence"/>
</dbReference>
<dbReference type="Gene3D" id="1.20.1070.10">
    <property type="entry name" value="Rhodopsin 7-helix transmembrane proteins"/>
    <property type="match status" value="1"/>
</dbReference>
<dbReference type="InterPro" id="IPR003944">
    <property type="entry name" value="Prot_act_rcpt_4"/>
</dbReference>
<evidence type="ECO:0000256" key="6">
    <source>
        <dbReference type="ARBA" id="ARBA00023170"/>
    </source>
</evidence>
<feature type="transmembrane region" description="Helical" evidence="10">
    <location>
        <begin position="59"/>
        <end position="83"/>
    </location>
</feature>
<sequence>MTFFVNPRVHFLCLLVFLNVSSASKENSSYRNRGRGLPLTDSKLPDEYKEQMQSYSFTLVVPLLSLFAFLIGLPSNLLALWVLLLRTKKLPSTILLINLTICDLLLLLVLPFRIVYHFLGNNWTFGEAFCRVVIGLLYGNMYGSVVCLALIAVDRYVALVHPFGAKTLRSNKNSVCMSVVVWIVVLAAVVPLLASQQSYKINDSSITTCHDALPIEQQKNYFLPYFATLFSLCFLIPLLVVLFCYAAVLHTLMAEGQRFVRLKEQLDHEICKFDPLCRGKRGCDTKYGCGNYGASCDGGKRKHEGLDIVCADGATVYAPFDVKLRDKAAPYKKNNAINDGINREGLCFKLLYVKHKLLWDPEERAEDRNSTPNAESLSWHHFPCSCSNV</sequence>
<comment type="subcellular location">
    <subcellularLocation>
        <location evidence="1">Membrane</location>
        <topology evidence="1">Multi-pass membrane protein</topology>
    </subcellularLocation>
</comment>
<protein>
    <recommendedName>
        <fullName evidence="12">G-protein coupled receptors family 1 profile domain-containing protein</fullName>
    </recommendedName>
</protein>
<keyword evidence="11" id="KW-0732">Signal</keyword>
<evidence type="ECO:0000256" key="4">
    <source>
        <dbReference type="ARBA" id="ARBA00023040"/>
    </source>
</evidence>
<dbReference type="SUPFAM" id="SSF81321">
    <property type="entry name" value="Family A G protein-coupled receptor-like"/>
    <property type="match status" value="1"/>
</dbReference>
<feature type="transmembrane region" description="Helical" evidence="10">
    <location>
        <begin position="222"/>
        <end position="248"/>
    </location>
</feature>
<dbReference type="PANTHER" id="PTHR24232">
    <property type="entry name" value="G-PROTEIN COUPLED RECEPTOR"/>
    <property type="match status" value="1"/>
</dbReference>
<evidence type="ECO:0000256" key="2">
    <source>
        <dbReference type="ARBA" id="ARBA00022692"/>
    </source>
</evidence>
<dbReference type="InterPro" id="IPR017452">
    <property type="entry name" value="GPCR_Rhodpsn_7TM"/>
</dbReference>
<evidence type="ECO:0000256" key="7">
    <source>
        <dbReference type="ARBA" id="ARBA00023180"/>
    </source>
</evidence>
<evidence type="ECO:0000256" key="11">
    <source>
        <dbReference type="SAM" id="SignalP"/>
    </source>
</evidence>
<comment type="similarity">
    <text evidence="9">Belongs to the G-protein coupled receptor 1 family.</text>
</comment>
<reference evidence="13 14" key="1">
    <citation type="submission" date="2023-09" db="EMBL/GenBank/DDBJ databases">
        <authorList>
            <person name="Wang M."/>
        </authorList>
    </citation>
    <scope>NUCLEOTIDE SEQUENCE [LARGE SCALE GENOMIC DNA]</scope>
    <source>
        <strain evidence="13">GT-2023</strain>
        <tissue evidence="13">Liver</tissue>
    </source>
</reference>
<dbReference type="InterPro" id="IPR000276">
    <property type="entry name" value="GPCR_Rhodpsn"/>
</dbReference>
<evidence type="ECO:0000256" key="1">
    <source>
        <dbReference type="ARBA" id="ARBA00004141"/>
    </source>
</evidence>
<evidence type="ECO:0000313" key="14">
    <source>
        <dbReference type="Proteomes" id="UP001558613"/>
    </source>
</evidence>
<keyword evidence="4 9" id="KW-0297">G-protein coupled receptor</keyword>
<comment type="caution">
    <text evidence="13">The sequence shown here is derived from an EMBL/GenBank/DDBJ whole genome shotgun (WGS) entry which is preliminary data.</text>
</comment>
<feature type="chain" id="PRO_5046108084" description="G-protein coupled receptors family 1 profile domain-containing protein" evidence="11">
    <location>
        <begin position="24"/>
        <end position="389"/>
    </location>
</feature>
<feature type="transmembrane region" description="Helical" evidence="10">
    <location>
        <begin position="174"/>
        <end position="194"/>
    </location>
</feature>
<feature type="transmembrane region" description="Helical" evidence="10">
    <location>
        <begin position="128"/>
        <end position="153"/>
    </location>
</feature>
<evidence type="ECO:0000256" key="10">
    <source>
        <dbReference type="SAM" id="Phobius"/>
    </source>
</evidence>
<keyword evidence="3 10" id="KW-1133">Transmembrane helix</keyword>
<evidence type="ECO:0000256" key="3">
    <source>
        <dbReference type="ARBA" id="ARBA00022989"/>
    </source>
</evidence>
<evidence type="ECO:0000256" key="8">
    <source>
        <dbReference type="ARBA" id="ARBA00023224"/>
    </source>
</evidence>
<feature type="signal peptide" evidence="11">
    <location>
        <begin position="1"/>
        <end position="23"/>
    </location>
</feature>
<dbReference type="Pfam" id="PF00001">
    <property type="entry name" value="7tm_1"/>
    <property type="match status" value="1"/>
</dbReference>
<name>A0ABR3MA58_9TELE</name>
<evidence type="ECO:0000259" key="12">
    <source>
        <dbReference type="PROSITE" id="PS50262"/>
    </source>
</evidence>
<keyword evidence="14" id="KW-1185">Reference proteome</keyword>
<dbReference type="PANTHER" id="PTHR24232:SF22">
    <property type="entry name" value="PROTEINASE-ACTIVATED RECEPTOR 4"/>
    <property type="match status" value="1"/>
</dbReference>
<dbReference type="EMBL" id="JAYMGO010000014">
    <property type="protein sequence ID" value="KAL1262003.1"/>
    <property type="molecule type" value="Genomic_DNA"/>
</dbReference>
<feature type="transmembrane region" description="Helical" evidence="10">
    <location>
        <begin position="95"/>
        <end position="116"/>
    </location>
</feature>
<evidence type="ECO:0000313" key="13">
    <source>
        <dbReference type="EMBL" id="KAL1262003.1"/>
    </source>
</evidence>
<dbReference type="PRINTS" id="PR01430">
    <property type="entry name" value="PROTEASEAR4"/>
</dbReference>
<keyword evidence="2 9" id="KW-0812">Transmembrane</keyword>
<dbReference type="PROSITE" id="PS00237">
    <property type="entry name" value="G_PROTEIN_RECEP_F1_1"/>
    <property type="match status" value="1"/>
</dbReference>
<keyword evidence="7" id="KW-0325">Glycoprotein</keyword>
<keyword evidence="6 9" id="KW-0675">Receptor</keyword>
<dbReference type="PRINTS" id="PR00237">
    <property type="entry name" value="GPCRRHODOPSN"/>
</dbReference>
<organism evidence="13 14">
    <name type="scientific">Cirrhinus molitorella</name>
    <name type="common">mud carp</name>
    <dbReference type="NCBI Taxonomy" id="172907"/>
    <lineage>
        <taxon>Eukaryota</taxon>
        <taxon>Metazoa</taxon>
        <taxon>Chordata</taxon>
        <taxon>Craniata</taxon>
        <taxon>Vertebrata</taxon>
        <taxon>Euteleostomi</taxon>
        <taxon>Actinopterygii</taxon>
        <taxon>Neopterygii</taxon>
        <taxon>Teleostei</taxon>
        <taxon>Ostariophysi</taxon>
        <taxon>Cypriniformes</taxon>
        <taxon>Cyprinidae</taxon>
        <taxon>Labeoninae</taxon>
        <taxon>Labeonini</taxon>
        <taxon>Cirrhinus</taxon>
    </lineage>
</organism>
<dbReference type="Gene3D" id="2.70.70.10">
    <property type="entry name" value="Glucose Permease (Domain IIA)"/>
    <property type="match status" value="1"/>
</dbReference>
<feature type="domain" description="G-protein coupled receptors family 1 profile" evidence="12">
    <location>
        <begin position="75"/>
        <end position="252"/>
    </location>
</feature>
<dbReference type="InterPro" id="IPR011055">
    <property type="entry name" value="Dup_hybrid_motif"/>
</dbReference>
<proteinExistence type="inferred from homology"/>
<dbReference type="PROSITE" id="PS50262">
    <property type="entry name" value="G_PROTEIN_RECEP_F1_2"/>
    <property type="match status" value="1"/>
</dbReference>